<keyword evidence="1" id="KW-0812">Transmembrane</keyword>
<feature type="transmembrane region" description="Helical" evidence="1">
    <location>
        <begin position="20"/>
        <end position="41"/>
    </location>
</feature>
<dbReference type="RefSeq" id="WP_250932767.1">
    <property type="nucleotide sequence ID" value="NZ_JAMQBK010000097.1"/>
</dbReference>
<protein>
    <submittedName>
        <fullName evidence="2">Uncharacterized protein</fullName>
    </submittedName>
</protein>
<dbReference type="Proteomes" id="UP001202961">
    <property type="component" value="Unassembled WGS sequence"/>
</dbReference>
<dbReference type="EMBL" id="JAMQBK010000097">
    <property type="protein sequence ID" value="MCM2374713.1"/>
    <property type="molecule type" value="Genomic_DNA"/>
</dbReference>
<evidence type="ECO:0000313" key="2">
    <source>
        <dbReference type="EMBL" id="MCM2374713.1"/>
    </source>
</evidence>
<organism evidence="2 3">
    <name type="scientific">Aporhodopirellula aestuarii</name>
    <dbReference type="NCBI Taxonomy" id="2950107"/>
    <lineage>
        <taxon>Bacteria</taxon>
        <taxon>Pseudomonadati</taxon>
        <taxon>Planctomycetota</taxon>
        <taxon>Planctomycetia</taxon>
        <taxon>Pirellulales</taxon>
        <taxon>Pirellulaceae</taxon>
        <taxon>Aporhodopirellula</taxon>
    </lineage>
</organism>
<sequence length="84" mass="8815">MKFMHIALVRNQGGHAAINWFGVFTSSLIVAGLAISGAAAFMVAVNWFSWSALLVSAALSLTIVVGGGVRRGLQLPIEQLPPIP</sequence>
<gene>
    <name evidence="2" type="ORF">NB063_29165</name>
</gene>
<proteinExistence type="predicted"/>
<accession>A0ABT0UCF9</accession>
<feature type="transmembrane region" description="Helical" evidence="1">
    <location>
        <begin position="47"/>
        <end position="69"/>
    </location>
</feature>
<keyword evidence="1" id="KW-1133">Transmembrane helix</keyword>
<comment type="caution">
    <text evidence="2">The sequence shown here is derived from an EMBL/GenBank/DDBJ whole genome shotgun (WGS) entry which is preliminary data.</text>
</comment>
<keyword evidence="3" id="KW-1185">Reference proteome</keyword>
<evidence type="ECO:0000256" key="1">
    <source>
        <dbReference type="SAM" id="Phobius"/>
    </source>
</evidence>
<name>A0ABT0UCF9_9BACT</name>
<keyword evidence="1" id="KW-0472">Membrane</keyword>
<reference evidence="2 3" key="1">
    <citation type="journal article" date="2022" name="Syst. Appl. Microbiol.">
        <title>Rhodopirellula aestuarii sp. nov., a novel member of the genus Rhodopirellula isolated from brackish sediments collected in the Tagus River estuary, Portugal.</title>
        <authorList>
            <person name="Vitorino I.R."/>
            <person name="Klimek D."/>
            <person name="Calusinska M."/>
            <person name="Lobo-da-Cunha A."/>
            <person name="Vasconcelos V."/>
            <person name="Lage O.M."/>
        </authorList>
    </citation>
    <scope>NUCLEOTIDE SEQUENCE [LARGE SCALE GENOMIC DNA]</scope>
    <source>
        <strain evidence="2 3">ICT_H3.1</strain>
    </source>
</reference>
<evidence type="ECO:0000313" key="3">
    <source>
        <dbReference type="Proteomes" id="UP001202961"/>
    </source>
</evidence>